<accession>F0R3T8</accession>
<dbReference type="InterPro" id="IPR005467">
    <property type="entry name" value="His_kinase_dom"/>
</dbReference>
<dbReference type="SMART" id="SM00388">
    <property type="entry name" value="HisKA"/>
    <property type="match status" value="1"/>
</dbReference>
<dbReference type="SUPFAM" id="SSF55874">
    <property type="entry name" value="ATPase domain of HSP90 chaperone/DNA topoisomerase II/histidine kinase"/>
    <property type="match status" value="1"/>
</dbReference>
<keyword evidence="9 10" id="KW-0472">Membrane</keyword>
<dbReference type="InterPro" id="IPR003594">
    <property type="entry name" value="HATPase_dom"/>
</dbReference>
<dbReference type="Pfam" id="PF00512">
    <property type="entry name" value="HisKA"/>
    <property type="match status" value="1"/>
</dbReference>
<keyword evidence="6 10" id="KW-0812">Transmembrane</keyword>
<dbReference type="Pfam" id="PF02518">
    <property type="entry name" value="HATPase_c"/>
    <property type="match status" value="1"/>
</dbReference>
<sequence>MKLFHLVLWRLSLALVVVFTVWAGLFYMAIIEEVNDEVDDSLEDYSEQLIVRSLLGEKMPDTSNGSNNQYYLYEVSKEYAAAYPQITYRDEMVYITEKREEEPARVLITIFRASNDRYMELVVYTPTIEKMDLQRAILGWIVFLYVLLLLVILLITAWVYRRNMKPLYRLLGWLDRYQLGHPNEPLDNQTKITEFHHLNETVSEFAERNEKLFEQQKQFIGNASHEMQTPLAICRNRLEMLMEDESLSERQLGELIKTHRTLENLTRMNRSLLLLCKIENGQYMDRHQVCLNELLKHYVDDYREVYAYRKIRVEMELKESFCVEMNDSLATVLVTNLLKNAFVHNVDGGVIRIETSRQAFVIRNTGSEALDGKRIFERFYQGKKKEGSTGLGLALADTICKMSQLQIRYFYEKDLHCFEISKSFQNPSSSL</sequence>
<protein>
    <recommendedName>
        <fullName evidence="3">histidine kinase</fullName>
        <ecNumber evidence="3">2.7.13.3</ecNumber>
    </recommendedName>
</protein>
<feature type="transmembrane region" description="Helical" evidence="10">
    <location>
        <begin position="137"/>
        <end position="160"/>
    </location>
</feature>
<keyword evidence="7 12" id="KW-0418">Kinase</keyword>
<dbReference type="GO" id="GO:0005524">
    <property type="term" value="F:ATP binding"/>
    <property type="evidence" value="ECO:0007669"/>
    <property type="project" value="InterPro"/>
</dbReference>
<dbReference type="KEGG" id="bsa:Bacsa_0009"/>
<dbReference type="eggNOG" id="COG0642">
    <property type="taxonomic scope" value="Bacteria"/>
</dbReference>
<dbReference type="OrthoDB" id="1522504at2"/>
<comment type="catalytic activity">
    <reaction evidence="1">
        <text>ATP + protein L-histidine = ADP + protein N-phospho-L-histidine.</text>
        <dbReference type="EC" id="2.7.13.3"/>
    </reaction>
</comment>
<dbReference type="PROSITE" id="PS50109">
    <property type="entry name" value="HIS_KIN"/>
    <property type="match status" value="1"/>
</dbReference>
<dbReference type="PANTHER" id="PTHR45436:SF5">
    <property type="entry name" value="SENSOR HISTIDINE KINASE TRCS"/>
    <property type="match status" value="1"/>
</dbReference>
<keyword evidence="4" id="KW-0597">Phosphoprotein</keyword>
<feature type="transmembrane region" description="Helical" evidence="10">
    <location>
        <begin position="7"/>
        <end position="30"/>
    </location>
</feature>
<evidence type="ECO:0000256" key="10">
    <source>
        <dbReference type="SAM" id="Phobius"/>
    </source>
</evidence>
<dbReference type="EMBL" id="CP002530">
    <property type="protein sequence ID" value="ADY34625.1"/>
    <property type="molecule type" value="Genomic_DNA"/>
</dbReference>
<dbReference type="GO" id="GO:0005886">
    <property type="term" value="C:plasma membrane"/>
    <property type="evidence" value="ECO:0007669"/>
    <property type="project" value="UniProtKB-SubCell"/>
</dbReference>
<dbReference type="CDD" id="cd00075">
    <property type="entry name" value="HATPase"/>
    <property type="match status" value="1"/>
</dbReference>
<gene>
    <name evidence="12" type="ordered locus">Bacsa_0009</name>
</gene>
<dbReference type="InterPro" id="IPR036640">
    <property type="entry name" value="ABC1_TM_sf"/>
</dbReference>
<keyword evidence="8 10" id="KW-1133">Transmembrane helix</keyword>
<name>F0R3T8_PHOSB</name>
<evidence type="ECO:0000313" key="13">
    <source>
        <dbReference type="Proteomes" id="UP000007486"/>
    </source>
</evidence>
<dbReference type="Proteomes" id="UP000007486">
    <property type="component" value="Chromosome"/>
</dbReference>
<evidence type="ECO:0000256" key="2">
    <source>
        <dbReference type="ARBA" id="ARBA00004651"/>
    </source>
</evidence>
<dbReference type="SUPFAM" id="SSF90123">
    <property type="entry name" value="ABC transporter transmembrane region"/>
    <property type="match status" value="1"/>
</dbReference>
<evidence type="ECO:0000256" key="3">
    <source>
        <dbReference type="ARBA" id="ARBA00012438"/>
    </source>
</evidence>
<evidence type="ECO:0000256" key="7">
    <source>
        <dbReference type="ARBA" id="ARBA00022777"/>
    </source>
</evidence>
<evidence type="ECO:0000313" key="12">
    <source>
        <dbReference type="EMBL" id="ADY34625.1"/>
    </source>
</evidence>
<evidence type="ECO:0000259" key="11">
    <source>
        <dbReference type="PROSITE" id="PS50109"/>
    </source>
</evidence>
<dbReference type="RefSeq" id="WP_013616087.1">
    <property type="nucleotide sequence ID" value="NC_015164.1"/>
</dbReference>
<dbReference type="SUPFAM" id="SSF47384">
    <property type="entry name" value="Homodimeric domain of signal transducing histidine kinase"/>
    <property type="match status" value="1"/>
</dbReference>
<keyword evidence="5" id="KW-0808">Transferase</keyword>
<evidence type="ECO:0000256" key="4">
    <source>
        <dbReference type="ARBA" id="ARBA00022553"/>
    </source>
</evidence>
<evidence type="ECO:0000256" key="8">
    <source>
        <dbReference type="ARBA" id="ARBA00022989"/>
    </source>
</evidence>
<comment type="subcellular location">
    <subcellularLocation>
        <location evidence="2">Cell membrane</location>
        <topology evidence="2">Multi-pass membrane protein</topology>
    </subcellularLocation>
</comment>
<dbReference type="GO" id="GO:0000155">
    <property type="term" value="F:phosphorelay sensor kinase activity"/>
    <property type="evidence" value="ECO:0007669"/>
    <property type="project" value="InterPro"/>
</dbReference>
<evidence type="ECO:0000256" key="1">
    <source>
        <dbReference type="ARBA" id="ARBA00000085"/>
    </source>
</evidence>
<dbReference type="InterPro" id="IPR050428">
    <property type="entry name" value="TCS_sensor_his_kinase"/>
</dbReference>
<dbReference type="Gene3D" id="1.10.287.130">
    <property type="match status" value="1"/>
</dbReference>
<dbReference type="CDD" id="cd00082">
    <property type="entry name" value="HisKA"/>
    <property type="match status" value="1"/>
</dbReference>
<dbReference type="PANTHER" id="PTHR45436">
    <property type="entry name" value="SENSOR HISTIDINE KINASE YKOH"/>
    <property type="match status" value="1"/>
</dbReference>
<reference evidence="12 13" key="1">
    <citation type="journal article" date="2011" name="Stand. Genomic Sci.">
        <title>Complete genome sequence of Bacteroides salanitronis type strain (BL78).</title>
        <authorList>
            <person name="Gronow S."/>
            <person name="Held B."/>
            <person name="Lucas S."/>
            <person name="Lapidus A."/>
            <person name="Del Rio T.G."/>
            <person name="Nolan M."/>
            <person name="Tice H."/>
            <person name="Deshpande S."/>
            <person name="Cheng J.F."/>
            <person name="Pitluck S."/>
            <person name="Liolios K."/>
            <person name="Pagani I."/>
            <person name="Ivanova N."/>
            <person name="Mavromatis K."/>
            <person name="Pati A."/>
            <person name="Tapia R."/>
            <person name="Han C."/>
            <person name="Goodwin L."/>
            <person name="Chen A."/>
            <person name="Palaniappan K."/>
            <person name="Land M."/>
            <person name="Hauser L."/>
            <person name="Chang Y.J."/>
            <person name="Jeffries C.D."/>
            <person name="Brambilla E.M."/>
            <person name="Rohde M."/>
            <person name="Goker M."/>
            <person name="Detter J.C."/>
            <person name="Woyke T."/>
            <person name="Bristow J."/>
            <person name="Markowitz V."/>
            <person name="Hugenholtz P."/>
            <person name="Kyrpides N.C."/>
            <person name="Klenk H.P."/>
            <person name="Eisen J.A."/>
        </authorList>
    </citation>
    <scope>NUCLEOTIDE SEQUENCE [LARGE SCALE GENOMIC DNA]</scope>
    <source>
        <strain evidence="12 13">DSM 18170</strain>
    </source>
</reference>
<dbReference type="AlphaFoldDB" id="F0R3T8"/>
<dbReference type="InterPro" id="IPR003661">
    <property type="entry name" value="HisK_dim/P_dom"/>
</dbReference>
<evidence type="ECO:0000256" key="9">
    <source>
        <dbReference type="ARBA" id="ARBA00023136"/>
    </source>
</evidence>
<dbReference type="Gene3D" id="3.30.565.10">
    <property type="entry name" value="Histidine kinase-like ATPase, C-terminal domain"/>
    <property type="match status" value="1"/>
</dbReference>
<dbReference type="SMART" id="SM00387">
    <property type="entry name" value="HATPase_c"/>
    <property type="match status" value="1"/>
</dbReference>
<dbReference type="EC" id="2.7.13.3" evidence="3"/>
<evidence type="ECO:0000256" key="6">
    <source>
        <dbReference type="ARBA" id="ARBA00022692"/>
    </source>
</evidence>
<organism evidence="12 13">
    <name type="scientific">Phocaeicola salanitronis (strain DSM 18170 / JCM 13657 / CCUG 60908 / BL78)</name>
    <name type="common">Bacteroides salanitronis</name>
    <dbReference type="NCBI Taxonomy" id="667015"/>
    <lineage>
        <taxon>Bacteria</taxon>
        <taxon>Pseudomonadati</taxon>
        <taxon>Bacteroidota</taxon>
        <taxon>Bacteroidia</taxon>
        <taxon>Bacteroidales</taxon>
        <taxon>Bacteroidaceae</taxon>
        <taxon>Phocaeicola</taxon>
    </lineage>
</organism>
<proteinExistence type="predicted"/>
<keyword evidence="13" id="KW-1185">Reference proteome</keyword>
<dbReference type="InterPro" id="IPR036890">
    <property type="entry name" value="HATPase_C_sf"/>
</dbReference>
<dbReference type="InterPro" id="IPR036097">
    <property type="entry name" value="HisK_dim/P_sf"/>
</dbReference>
<feature type="domain" description="Histidine kinase" evidence="11">
    <location>
        <begin position="222"/>
        <end position="399"/>
    </location>
</feature>
<evidence type="ECO:0000256" key="5">
    <source>
        <dbReference type="ARBA" id="ARBA00022679"/>
    </source>
</evidence>
<dbReference type="HOGENOM" id="CLU_000445_89_35_10"/>
<dbReference type="STRING" id="667015.Bacsa_0009"/>